<dbReference type="Pfam" id="PF00096">
    <property type="entry name" value="zf-C2H2"/>
    <property type="match status" value="5"/>
</dbReference>
<dbReference type="FunFam" id="3.30.160.60:FF:000627">
    <property type="entry name" value="Zinc finger protein 341"/>
    <property type="match status" value="1"/>
</dbReference>
<dbReference type="Gene3D" id="3.30.160.60">
    <property type="entry name" value="Classic Zinc Finger"/>
    <property type="match status" value="8"/>
</dbReference>
<keyword evidence="8" id="KW-0863">Zinc-finger</keyword>
<accession>A0AAW1DKI8</accession>
<evidence type="ECO:0000259" key="9">
    <source>
        <dbReference type="PROSITE" id="PS50157"/>
    </source>
</evidence>
<evidence type="ECO:0000313" key="11">
    <source>
        <dbReference type="Proteomes" id="UP001461498"/>
    </source>
</evidence>
<dbReference type="InterPro" id="IPR013087">
    <property type="entry name" value="Znf_C2H2_type"/>
</dbReference>
<feature type="domain" description="C2H2-type" evidence="9">
    <location>
        <begin position="292"/>
        <end position="321"/>
    </location>
</feature>
<evidence type="ECO:0000256" key="3">
    <source>
        <dbReference type="ARBA" id="ARBA00022737"/>
    </source>
</evidence>
<keyword evidence="3" id="KW-0677">Repeat</keyword>
<feature type="domain" description="C2H2-type" evidence="9">
    <location>
        <begin position="435"/>
        <end position="462"/>
    </location>
</feature>
<dbReference type="AlphaFoldDB" id="A0AAW1DKI8"/>
<feature type="domain" description="C2H2-type" evidence="9">
    <location>
        <begin position="406"/>
        <end position="434"/>
    </location>
</feature>
<dbReference type="PROSITE" id="PS50157">
    <property type="entry name" value="ZINC_FINGER_C2H2_2"/>
    <property type="match status" value="7"/>
</dbReference>
<feature type="domain" description="C2H2-type" evidence="9">
    <location>
        <begin position="174"/>
        <end position="201"/>
    </location>
</feature>
<keyword evidence="11" id="KW-1185">Reference proteome</keyword>
<dbReference type="GO" id="GO:0001227">
    <property type="term" value="F:DNA-binding transcription repressor activity, RNA polymerase II-specific"/>
    <property type="evidence" value="ECO:0007669"/>
    <property type="project" value="TreeGrafter"/>
</dbReference>
<evidence type="ECO:0000256" key="1">
    <source>
        <dbReference type="ARBA" id="ARBA00004123"/>
    </source>
</evidence>
<evidence type="ECO:0000256" key="2">
    <source>
        <dbReference type="ARBA" id="ARBA00022723"/>
    </source>
</evidence>
<evidence type="ECO:0000256" key="6">
    <source>
        <dbReference type="ARBA" id="ARBA00023163"/>
    </source>
</evidence>
<dbReference type="EMBL" id="JAPXFL010000002">
    <property type="protein sequence ID" value="KAK9510220.1"/>
    <property type="molecule type" value="Genomic_DNA"/>
</dbReference>
<organism evidence="10 11">
    <name type="scientific">Rhynocoris fuscipes</name>
    <dbReference type="NCBI Taxonomy" id="488301"/>
    <lineage>
        <taxon>Eukaryota</taxon>
        <taxon>Metazoa</taxon>
        <taxon>Ecdysozoa</taxon>
        <taxon>Arthropoda</taxon>
        <taxon>Hexapoda</taxon>
        <taxon>Insecta</taxon>
        <taxon>Pterygota</taxon>
        <taxon>Neoptera</taxon>
        <taxon>Paraneoptera</taxon>
        <taxon>Hemiptera</taxon>
        <taxon>Heteroptera</taxon>
        <taxon>Panheteroptera</taxon>
        <taxon>Cimicomorpha</taxon>
        <taxon>Reduviidae</taxon>
        <taxon>Harpactorinae</taxon>
        <taxon>Harpactorini</taxon>
        <taxon>Rhynocoris</taxon>
    </lineage>
</organism>
<dbReference type="SMART" id="SM00355">
    <property type="entry name" value="ZnF_C2H2"/>
    <property type="match status" value="9"/>
</dbReference>
<keyword evidence="4" id="KW-0862">Zinc</keyword>
<keyword evidence="2" id="KW-0479">Metal-binding</keyword>
<evidence type="ECO:0000256" key="4">
    <source>
        <dbReference type="ARBA" id="ARBA00022833"/>
    </source>
</evidence>
<evidence type="ECO:0000256" key="8">
    <source>
        <dbReference type="PROSITE-ProRule" id="PRU00042"/>
    </source>
</evidence>
<dbReference type="PANTHER" id="PTHR24399:SF23">
    <property type="entry name" value="C2H2-TYPE DOMAIN-CONTAINING PROTEIN"/>
    <property type="match status" value="1"/>
</dbReference>
<keyword evidence="6" id="KW-0804">Transcription</keyword>
<dbReference type="InterPro" id="IPR036236">
    <property type="entry name" value="Znf_C2H2_sf"/>
</dbReference>
<reference evidence="10 11" key="1">
    <citation type="submission" date="2022-12" db="EMBL/GenBank/DDBJ databases">
        <title>Chromosome-level genome assembly of true bugs.</title>
        <authorList>
            <person name="Ma L."/>
            <person name="Li H."/>
        </authorList>
    </citation>
    <scope>NUCLEOTIDE SEQUENCE [LARGE SCALE GENOMIC DNA]</scope>
    <source>
        <strain evidence="10">Lab_2022b</strain>
    </source>
</reference>
<dbReference type="GO" id="GO:0000978">
    <property type="term" value="F:RNA polymerase II cis-regulatory region sequence-specific DNA binding"/>
    <property type="evidence" value="ECO:0007669"/>
    <property type="project" value="TreeGrafter"/>
</dbReference>
<dbReference type="PROSITE" id="PS00028">
    <property type="entry name" value="ZINC_FINGER_C2H2_1"/>
    <property type="match status" value="8"/>
</dbReference>
<feature type="domain" description="C2H2-type" evidence="9">
    <location>
        <begin position="202"/>
        <end position="224"/>
    </location>
</feature>
<name>A0AAW1DKI8_9HEMI</name>
<keyword evidence="5" id="KW-0805">Transcription regulation</keyword>
<evidence type="ECO:0000256" key="5">
    <source>
        <dbReference type="ARBA" id="ARBA00023015"/>
    </source>
</evidence>
<dbReference type="GO" id="GO:0005654">
    <property type="term" value="C:nucleoplasm"/>
    <property type="evidence" value="ECO:0007669"/>
    <property type="project" value="TreeGrafter"/>
</dbReference>
<dbReference type="FunFam" id="3.30.160.60:FF:000086">
    <property type="entry name" value="transcription factor E4F1 isoform X1"/>
    <property type="match status" value="1"/>
</dbReference>
<comment type="subcellular location">
    <subcellularLocation>
        <location evidence="1">Nucleus</location>
    </subcellularLocation>
</comment>
<dbReference type="SUPFAM" id="SSF57667">
    <property type="entry name" value="beta-beta-alpha zinc fingers"/>
    <property type="match status" value="4"/>
</dbReference>
<dbReference type="Pfam" id="PF13912">
    <property type="entry name" value="zf-C2H2_6"/>
    <property type="match status" value="2"/>
</dbReference>
<evidence type="ECO:0000256" key="7">
    <source>
        <dbReference type="ARBA" id="ARBA00023242"/>
    </source>
</evidence>
<comment type="caution">
    <text evidence="10">The sequence shown here is derived from an EMBL/GenBank/DDBJ whole genome shotgun (WGS) entry which is preliminary data.</text>
</comment>
<keyword evidence="7" id="KW-0539">Nucleus</keyword>
<feature type="domain" description="C2H2-type" evidence="9">
    <location>
        <begin position="378"/>
        <end position="406"/>
    </location>
</feature>
<feature type="domain" description="C2H2-type" evidence="9">
    <location>
        <begin position="463"/>
        <end position="495"/>
    </location>
</feature>
<sequence length="545" mass="62497">MAQIIYTTVPVATGNSPVEVEIQNLLHSAVVLNSDAQDNSIIVDEGDVFQCGRCKKNFTFLDFVFHKKSNCQGIQLNVVHESALIQPCQFNGINSENNQLILDNTDFLNLVNNNDIDGNTSLSEPADKFSSGIDNHILENPVNVNELKTYQIVENNNEFQDNLLQDDFISDQTMKCSFCDKQFRKNFDLQTHLRSHTGERPFQCIVCGRAFTQKSNVIKHMSTHKVWPKKKATLPSFLFEFDTRTQTVDKRLNERRIIALQQSFVCQYCPSVLKSYLEWKTHMKTHVSQKVYKCVQDCCGETFTDLDRFLSHVHVHKDESRYTCHLCLAEFASLDALGQHQFSHDKANLPKKVMCRKCGNRVIPGCHNCPLDAVTPQHSCPLCNRSFAEERFLRRHLILVHSPSQHQCQHCEKYFKTRQYLNAHIKAVHCAIRPHVCSVCSASFSTKEKLVRHGLIHEKIKRFKCPFVKTMDCTKEFNRKDKLKQHILTHRDKTQDLKVNKEAKSDWTEGNGTSTIEIYVVPVSSSTNIPDDLGMTIVPQNQHSV</sequence>
<protein>
    <recommendedName>
        <fullName evidence="9">C2H2-type domain-containing protein</fullName>
    </recommendedName>
</protein>
<evidence type="ECO:0000313" key="10">
    <source>
        <dbReference type="EMBL" id="KAK9510220.1"/>
    </source>
</evidence>
<dbReference type="PANTHER" id="PTHR24399">
    <property type="entry name" value="ZINC FINGER AND BTB DOMAIN-CONTAINING"/>
    <property type="match status" value="1"/>
</dbReference>
<proteinExistence type="predicted"/>
<dbReference type="Proteomes" id="UP001461498">
    <property type="component" value="Unassembled WGS sequence"/>
</dbReference>
<gene>
    <name evidence="10" type="ORF">O3M35_005049</name>
</gene>
<dbReference type="GO" id="GO:0008270">
    <property type="term" value="F:zinc ion binding"/>
    <property type="evidence" value="ECO:0007669"/>
    <property type="project" value="UniProtKB-KW"/>
</dbReference>